<reference evidence="1" key="1">
    <citation type="submission" date="2018-05" db="EMBL/GenBank/DDBJ databases">
        <authorList>
            <person name="Lanie J.A."/>
            <person name="Ng W.-L."/>
            <person name="Kazmierczak K.M."/>
            <person name="Andrzejewski T.M."/>
            <person name="Davidsen T.M."/>
            <person name="Wayne K.J."/>
            <person name="Tettelin H."/>
            <person name="Glass J.I."/>
            <person name="Rusch D."/>
            <person name="Podicherti R."/>
            <person name="Tsui H.-C.T."/>
            <person name="Winkler M.E."/>
        </authorList>
    </citation>
    <scope>NUCLEOTIDE SEQUENCE</scope>
</reference>
<feature type="non-terminal residue" evidence="1">
    <location>
        <position position="1"/>
    </location>
</feature>
<dbReference type="NCBIfam" id="TIGR04440">
    <property type="entry name" value="glyco_TIGR04440"/>
    <property type="match status" value="1"/>
</dbReference>
<proteinExistence type="predicted"/>
<dbReference type="InterPro" id="IPR029044">
    <property type="entry name" value="Nucleotide-diphossugar_trans"/>
</dbReference>
<name>A0A382B0T4_9ZZZZ</name>
<dbReference type="InterPro" id="IPR031042">
    <property type="entry name" value="Glyco_TIGR04440"/>
</dbReference>
<accession>A0A382B0T4</accession>
<evidence type="ECO:0000313" key="1">
    <source>
        <dbReference type="EMBL" id="SVB07161.1"/>
    </source>
</evidence>
<dbReference type="EMBL" id="UINC01027618">
    <property type="protein sequence ID" value="SVB07161.1"/>
    <property type="molecule type" value="Genomic_DNA"/>
</dbReference>
<evidence type="ECO:0008006" key="2">
    <source>
        <dbReference type="Google" id="ProtNLM"/>
    </source>
</evidence>
<protein>
    <recommendedName>
        <fullName evidence="2">Glycosyltransferase 2-like domain-containing protein</fullName>
    </recommendedName>
</protein>
<gene>
    <name evidence="1" type="ORF">METZ01_LOCUS160015</name>
</gene>
<organism evidence="1">
    <name type="scientific">marine metagenome</name>
    <dbReference type="NCBI Taxonomy" id="408172"/>
    <lineage>
        <taxon>unclassified sequences</taxon>
        <taxon>metagenomes</taxon>
        <taxon>ecological metagenomes</taxon>
    </lineage>
</organism>
<sequence>VAGPGVLRWAEDQWGRQVKSAGWWCGDLSRLTVVVLSKSRPEYLLRQAVFWSGSPVRLLIMDGSDEPLPDGARDLLARETGIDYHHRPSSISARFTEASHLIETPYTVLLGDDEFHLPAGLCASIRRLDEDLDMVGCIGQSLFFRPMGKARRWVYDVAYPHWKYERDEPTIGERLEAAFDPYTPTTPYAVLRTPVWQRAWGGLREWTSPVAFELQQAIVVHGMGRVGSVDEVQWLRSVENPRVDQNERKLIFVPWWQCSEYDAEHKEFVLTVADVLESELGVSQSEAVALVRRAIGSYLGYWERRSRNNPSPFVALVERVTAWLKTTGATVVEQVFGGGGRLLVRRVRVRLGEVLGRPSTGYLGTVEDIASRAPEGLIETSPDLADQLLEAEDLIVSFYRSSRDG</sequence>
<dbReference type="SUPFAM" id="SSF53448">
    <property type="entry name" value="Nucleotide-diphospho-sugar transferases"/>
    <property type="match status" value="1"/>
</dbReference>
<dbReference type="AlphaFoldDB" id="A0A382B0T4"/>